<protein>
    <recommendedName>
        <fullName evidence="13">Aminopeptidase</fullName>
        <ecNumber evidence="13">3.4.11.-</ecNumber>
    </recommendedName>
</protein>
<evidence type="ECO:0000256" key="10">
    <source>
        <dbReference type="PIRSR" id="PIRSR634016-1"/>
    </source>
</evidence>
<evidence type="ECO:0000256" key="11">
    <source>
        <dbReference type="PIRSR" id="PIRSR634016-3"/>
    </source>
</evidence>
<dbReference type="Pfam" id="PF01433">
    <property type="entry name" value="Peptidase_M1"/>
    <property type="match status" value="1"/>
</dbReference>
<keyword evidence="9 13" id="KW-0482">Metalloprotease</keyword>
<evidence type="ECO:0000256" key="7">
    <source>
        <dbReference type="ARBA" id="ARBA00022833"/>
    </source>
</evidence>
<dbReference type="SUPFAM" id="SSF63737">
    <property type="entry name" value="Leukotriene A4 hydrolase N-terminal domain"/>
    <property type="match status" value="1"/>
</dbReference>
<dbReference type="GO" id="GO:0042277">
    <property type="term" value="F:peptide binding"/>
    <property type="evidence" value="ECO:0007669"/>
    <property type="project" value="TreeGrafter"/>
</dbReference>
<evidence type="ECO:0000256" key="1">
    <source>
        <dbReference type="ARBA" id="ARBA00004174"/>
    </source>
</evidence>
<dbReference type="Pfam" id="PF11838">
    <property type="entry name" value="ERAP1_C"/>
    <property type="match status" value="1"/>
</dbReference>
<keyword evidence="3 13" id="KW-0031">Aminopeptidase</keyword>
<dbReference type="AlphaFoldDB" id="A0A7J7NC75"/>
<dbReference type="FunFam" id="2.60.40.1910:FF:000007">
    <property type="entry name" value="Aminopeptidase"/>
    <property type="match status" value="1"/>
</dbReference>
<comment type="subcellular location">
    <subcellularLocation>
        <location evidence="1">Microsome membrane</location>
        <topology evidence="1">Peripheral membrane protein</topology>
    </subcellularLocation>
</comment>
<dbReference type="GO" id="GO:0008270">
    <property type="term" value="F:zinc ion binding"/>
    <property type="evidence" value="ECO:0007669"/>
    <property type="project" value="UniProtKB-UniRule"/>
</dbReference>
<dbReference type="Gene3D" id="2.60.40.1910">
    <property type="match status" value="1"/>
</dbReference>
<feature type="binding site" evidence="11">
    <location>
        <position position="336"/>
    </location>
    <ligand>
        <name>Zn(2+)</name>
        <dbReference type="ChEBI" id="CHEBI:29105"/>
        <note>catalytic</note>
    </ligand>
</feature>
<evidence type="ECO:0000313" key="18">
    <source>
        <dbReference type="Proteomes" id="UP000541444"/>
    </source>
</evidence>
<evidence type="ECO:0000256" key="3">
    <source>
        <dbReference type="ARBA" id="ARBA00022438"/>
    </source>
</evidence>
<dbReference type="Pfam" id="PF17900">
    <property type="entry name" value="Peptidase_M1_N"/>
    <property type="match status" value="1"/>
</dbReference>
<evidence type="ECO:0000256" key="13">
    <source>
        <dbReference type="RuleBase" id="RU364040"/>
    </source>
</evidence>
<feature type="binding site" evidence="11">
    <location>
        <position position="332"/>
    </location>
    <ligand>
        <name>Zn(2+)</name>
        <dbReference type="ChEBI" id="CHEBI:29105"/>
        <note>catalytic</note>
    </ligand>
</feature>
<proteinExistence type="inferred from homology"/>
<dbReference type="InterPro" id="IPR042097">
    <property type="entry name" value="Aminopeptidase_N-like_N_sf"/>
</dbReference>
<keyword evidence="8" id="KW-0256">Endoplasmic reticulum</keyword>
<evidence type="ECO:0000256" key="8">
    <source>
        <dbReference type="ARBA" id="ARBA00022848"/>
    </source>
</evidence>
<evidence type="ECO:0000259" key="15">
    <source>
        <dbReference type="Pfam" id="PF11838"/>
    </source>
</evidence>
<dbReference type="PANTHER" id="PTHR11533">
    <property type="entry name" value="PROTEASE M1 ZINC METALLOPROTEASE"/>
    <property type="match status" value="1"/>
</dbReference>
<dbReference type="FunFam" id="2.60.40.1730:FF:000002">
    <property type="entry name" value="Aminopeptidase"/>
    <property type="match status" value="1"/>
</dbReference>
<evidence type="ECO:0000256" key="9">
    <source>
        <dbReference type="ARBA" id="ARBA00023049"/>
    </source>
</evidence>
<dbReference type="SUPFAM" id="SSF55486">
    <property type="entry name" value="Metalloproteases ('zincins'), catalytic domain"/>
    <property type="match status" value="1"/>
</dbReference>
<feature type="site" description="Transition state stabilizer" evidence="12">
    <location>
        <position position="417"/>
    </location>
</feature>
<evidence type="ECO:0000256" key="6">
    <source>
        <dbReference type="ARBA" id="ARBA00022801"/>
    </source>
</evidence>
<evidence type="ECO:0000256" key="12">
    <source>
        <dbReference type="PIRSR" id="PIRSR634016-4"/>
    </source>
</evidence>
<accession>A0A7J7NC75</accession>
<dbReference type="InterPro" id="IPR014782">
    <property type="entry name" value="Peptidase_M1_dom"/>
</dbReference>
<dbReference type="EMBL" id="JACGCM010000911">
    <property type="protein sequence ID" value="KAF6164766.1"/>
    <property type="molecule type" value="Genomic_DNA"/>
</dbReference>
<feature type="non-terminal residue" evidence="17">
    <location>
        <position position="1"/>
    </location>
</feature>
<feature type="binding site" evidence="11">
    <location>
        <position position="355"/>
    </location>
    <ligand>
        <name>Zn(2+)</name>
        <dbReference type="ChEBI" id="CHEBI:29105"/>
        <note>catalytic</note>
    </ligand>
</feature>
<feature type="domain" description="Peptidase M1 membrane alanine aminopeptidase" evidence="14">
    <location>
        <begin position="260"/>
        <end position="476"/>
    </location>
</feature>
<dbReference type="FunFam" id="1.25.50.20:FF:000002">
    <property type="entry name" value="Aminopeptidase"/>
    <property type="match status" value="1"/>
</dbReference>
<dbReference type="EC" id="3.4.11.-" evidence="13"/>
<feature type="active site" description="Proton acceptor" evidence="10">
    <location>
        <position position="333"/>
    </location>
</feature>
<keyword evidence="7 11" id="KW-0862">Zinc</keyword>
<dbReference type="GO" id="GO:0005615">
    <property type="term" value="C:extracellular space"/>
    <property type="evidence" value="ECO:0007669"/>
    <property type="project" value="TreeGrafter"/>
</dbReference>
<dbReference type="Gene3D" id="1.25.50.20">
    <property type="match status" value="1"/>
</dbReference>
<dbReference type="GO" id="GO:0016020">
    <property type="term" value="C:membrane"/>
    <property type="evidence" value="ECO:0007669"/>
    <property type="project" value="TreeGrafter"/>
</dbReference>
<dbReference type="GO" id="GO:0043171">
    <property type="term" value="P:peptide catabolic process"/>
    <property type="evidence" value="ECO:0007669"/>
    <property type="project" value="TreeGrafter"/>
</dbReference>
<dbReference type="FunFam" id="1.10.390.10:FF:000001">
    <property type="entry name" value="Aminopeptidase"/>
    <property type="match status" value="1"/>
</dbReference>
<dbReference type="InterPro" id="IPR027268">
    <property type="entry name" value="Peptidase_M4/M1_CTD_sf"/>
</dbReference>
<keyword evidence="4 13" id="KW-0645">Protease</keyword>
<dbReference type="Gene3D" id="2.60.40.1730">
    <property type="entry name" value="tricorn interacting facor f3 domain"/>
    <property type="match status" value="1"/>
</dbReference>
<keyword evidence="5 11" id="KW-0479">Metal-binding</keyword>
<dbReference type="PRINTS" id="PR00756">
    <property type="entry name" value="ALADIPTASE"/>
</dbReference>
<evidence type="ECO:0000256" key="5">
    <source>
        <dbReference type="ARBA" id="ARBA00022723"/>
    </source>
</evidence>
<dbReference type="Gene3D" id="1.10.390.10">
    <property type="entry name" value="Neutral Protease Domain 2"/>
    <property type="match status" value="1"/>
</dbReference>
<dbReference type="InterPro" id="IPR024571">
    <property type="entry name" value="ERAP1-like_C_dom"/>
</dbReference>
<comment type="similarity">
    <text evidence="2 13">Belongs to the peptidase M1 family.</text>
</comment>
<feature type="domain" description="ERAP1-like C-terminal" evidence="15">
    <location>
        <begin position="555"/>
        <end position="872"/>
    </location>
</feature>
<comment type="caution">
    <text evidence="17">The sequence shown here is derived from an EMBL/GenBank/DDBJ whole genome shotgun (WGS) entry which is preliminary data.</text>
</comment>
<reference evidence="17 18" key="1">
    <citation type="journal article" date="2020" name="IScience">
        <title>Genome Sequencing of the Endangered Kingdonia uniflora (Circaeasteraceae, Ranunculales) Reveals Potential Mechanisms of Evolutionary Specialization.</title>
        <authorList>
            <person name="Sun Y."/>
            <person name="Deng T."/>
            <person name="Zhang A."/>
            <person name="Moore M.J."/>
            <person name="Landis J.B."/>
            <person name="Lin N."/>
            <person name="Zhang H."/>
            <person name="Zhang X."/>
            <person name="Huang J."/>
            <person name="Zhang X."/>
            <person name="Sun H."/>
            <person name="Wang H."/>
        </authorList>
    </citation>
    <scope>NUCLEOTIDE SEQUENCE [LARGE SCALE GENOMIC DNA]</scope>
    <source>
        <strain evidence="17">TB1705</strain>
        <tissue evidence="17">Leaf</tissue>
    </source>
</reference>
<keyword evidence="8" id="KW-0492">Microsome</keyword>
<keyword evidence="18" id="KW-1185">Reference proteome</keyword>
<dbReference type="GO" id="GO:0005737">
    <property type="term" value="C:cytoplasm"/>
    <property type="evidence" value="ECO:0007669"/>
    <property type="project" value="TreeGrafter"/>
</dbReference>
<keyword evidence="6 13" id="KW-0378">Hydrolase</keyword>
<evidence type="ECO:0000259" key="14">
    <source>
        <dbReference type="Pfam" id="PF01433"/>
    </source>
</evidence>
<evidence type="ECO:0000256" key="4">
    <source>
        <dbReference type="ARBA" id="ARBA00022670"/>
    </source>
</evidence>
<comment type="cofactor">
    <cofactor evidence="11 13">
        <name>Zn(2+)</name>
        <dbReference type="ChEBI" id="CHEBI:29105"/>
    </cofactor>
    <text evidence="11 13">Binds 1 zinc ion per subunit.</text>
</comment>
<sequence length="899" mass="101569">HIGGALTLFSQLHGARETKREREMKYEQFKHQPRLPKSVIPKRYDLNLKPDLIACTFKGTVEIDVKIVEETKFIVLNAAELVFDRDSILFKNRIYSLELRPGVVEMVEEDEIAVFAFNEAVPIGDGTLVIGFSGILNDRMKGFYRSTYEHNSEKKNMAVTQFEPADARRCFPCWDEPAAKATFKITLEVPSGLMALSNMPVIEEKRDGDVKTVSFQGSPIMSTYLVAVVVGLFDYVEDRTSDGIIVRVYCQVGKRNQGKFALDVAVKSLELYKEYFATPYSLPKLDMVAIPDFAAGAMENYGLVTYRETALLYDDQHSAAANKQRVAIVVAHELAHQWFGNLVTMEWWTHLWLNEGFATWVSYLAADSIFPDWKIWTQFLDQSTDGLRMDGLAESHPIEVDVNHAREIDEIFDAISYRKGASLIRMLQSYLGPDCFQRSLASYVKRYACSNAKTEDLWAALEEESGEPVNTLMNSWTKQKGYPVVSVKFKDQKLEFEQTQFLSSGASGDGKWIVPITLCCGSYNACKNFLLRPESESLDVSDLLGSSIKEDHREWIKINVDQAGFYRVKYDDNLAARLRYAIQANSLSATDRFGVLDDSFALSMACKQSLSSLLSLMSAYREELEYTVLSHLISVSTNVAKIAADATPELLGEIKMFFINLFQYSAEKLGWESKAGESHLDAMLKGEILTALTVFGHDLTKSEAIRRFHAFVDDKNTLLLPPDTRKAAYVAVMQSVSSSDRSGYESLLKIYRESDLSQEKTRVLGSLASCPDPDIVLETLNFMISSEVRSQDAVFGLAVSSEGRETAWRWLKDNWDHLMKTYGSGYLITRFISAVVSPFSSYEKAVEVEEFFVSRSNPSIMRTLKQSLERVHINANWVKNVQEEKSLAEVVKELAYRNC</sequence>
<dbReference type="GO" id="GO:0070006">
    <property type="term" value="F:metalloaminopeptidase activity"/>
    <property type="evidence" value="ECO:0007669"/>
    <property type="project" value="TreeGrafter"/>
</dbReference>
<name>A0A7J7NC75_9MAGN</name>
<dbReference type="InterPro" id="IPR001930">
    <property type="entry name" value="Peptidase_M1"/>
</dbReference>
<dbReference type="InterPro" id="IPR045357">
    <property type="entry name" value="Aminopeptidase_N-like_N"/>
</dbReference>
<dbReference type="GO" id="GO:0006508">
    <property type="term" value="P:proteolysis"/>
    <property type="evidence" value="ECO:0007669"/>
    <property type="project" value="UniProtKB-KW"/>
</dbReference>
<dbReference type="Proteomes" id="UP000541444">
    <property type="component" value="Unassembled WGS sequence"/>
</dbReference>
<dbReference type="PANTHER" id="PTHR11533:SF174">
    <property type="entry name" value="PUROMYCIN-SENSITIVE AMINOPEPTIDASE-RELATED"/>
    <property type="match status" value="1"/>
</dbReference>
<feature type="domain" description="Aminopeptidase N-like N-terminal" evidence="16">
    <location>
        <begin position="41"/>
        <end position="225"/>
    </location>
</feature>
<evidence type="ECO:0000256" key="2">
    <source>
        <dbReference type="ARBA" id="ARBA00010136"/>
    </source>
</evidence>
<dbReference type="InterPro" id="IPR034016">
    <property type="entry name" value="M1_APN-typ"/>
</dbReference>
<evidence type="ECO:0000259" key="16">
    <source>
        <dbReference type="Pfam" id="PF17900"/>
    </source>
</evidence>
<organism evidence="17 18">
    <name type="scientific">Kingdonia uniflora</name>
    <dbReference type="NCBI Taxonomy" id="39325"/>
    <lineage>
        <taxon>Eukaryota</taxon>
        <taxon>Viridiplantae</taxon>
        <taxon>Streptophyta</taxon>
        <taxon>Embryophyta</taxon>
        <taxon>Tracheophyta</taxon>
        <taxon>Spermatophyta</taxon>
        <taxon>Magnoliopsida</taxon>
        <taxon>Ranunculales</taxon>
        <taxon>Circaeasteraceae</taxon>
        <taxon>Kingdonia</taxon>
    </lineage>
</organism>
<dbReference type="InterPro" id="IPR050344">
    <property type="entry name" value="Peptidase_M1_aminopeptidases"/>
</dbReference>
<evidence type="ECO:0000313" key="17">
    <source>
        <dbReference type="EMBL" id="KAF6164766.1"/>
    </source>
</evidence>
<gene>
    <name evidence="17" type="ORF">GIB67_041018</name>
</gene>
<dbReference type="OrthoDB" id="10031169at2759"/>
<dbReference type="CDD" id="cd09601">
    <property type="entry name" value="M1_APN-Q_like"/>
    <property type="match status" value="1"/>
</dbReference>